<dbReference type="EMBL" id="CABPSB010000001">
    <property type="protein sequence ID" value="VVD63710.1"/>
    <property type="molecule type" value="Genomic_DNA"/>
</dbReference>
<gene>
    <name evidence="2" type="ORF">PAN31108_00243</name>
</gene>
<organism evidence="2 3">
    <name type="scientific">Pandoraea anhela</name>
    <dbReference type="NCBI Taxonomy" id="2508295"/>
    <lineage>
        <taxon>Bacteria</taxon>
        <taxon>Pseudomonadati</taxon>
        <taxon>Pseudomonadota</taxon>
        <taxon>Betaproteobacteria</taxon>
        <taxon>Burkholderiales</taxon>
        <taxon>Burkholderiaceae</taxon>
        <taxon>Pandoraea</taxon>
    </lineage>
</organism>
<keyword evidence="3" id="KW-1185">Reference proteome</keyword>
<reference evidence="2 3" key="1">
    <citation type="submission" date="2019-08" db="EMBL/GenBank/DDBJ databases">
        <authorList>
            <person name="Peeters C."/>
        </authorList>
    </citation>
    <scope>NUCLEOTIDE SEQUENCE [LARGE SCALE GENOMIC DNA]</scope>
    <source>
        <strain evidence="2 3">LMG 31108</strain>
    </source>
</reference>
<feature type="compositionally biased region" description="Polar residues" evidence="1">
    <location>
        <begin position="1"/>
        <end position="13"/>
    </location>
</feature>
<protein>
    <submittedName>
        <fullName evidence="2">Uncharacterized protein</fullName>
    </submittedName>
</protein>
<accession>A0A5E4RK20</accession>
<sequence length="119" mass="13029">MPPTSPTHSTKVTDATKVSGPATPPPPNVATDPSALRPRRSLRVPRRACLGDPPLLRRVDQELAYTPTRCRVTASLLVARVNPWWQRLPSGSVEAPDMQDAPHTPSKHKRADRRSGSAR</sequence>
<evidence type="ECO:0000313" key="3">
    <source>
        <dbReference type="Proteomes" id="UP000406256"/>
    </source>
</evidence>
<name>A0A5E4RK20_9BURK</name>
<feature type="region of interest" description="Disordered" evidence="1">
    <location>
        <begin position="88"/>
        <end position="119"/>
    </location>
</feature>
<feature type="region of interest" description="Disordered" evidence="1">
    <location>
        <begin position="1"/>
        <end position="45"/>
    </location>
</feature>
<dbReference type="AlphaFoldDB" id="A0A5E4RK20"/>
<dbReference type="Proteomes" id="UP000406256">
    <property type="component" value="Unassembled WGS sequence"/>
</dbReference>
<proteinExistence type="predicted"/>
<evidence type="ECO:0000256" key="1">
    <source>
        <dbReference type="SAM" id="MobiDB-lite"/>
    </source>
</evidence>
<evidence type="ECO:0000313" key="2">
    <source>
        <dbReference type="EMBL" id="VVD63710.1"/>
    </source>
</evidence>